<dbReference type="GeneID" id="73290309"/>
<feature type="transmembrane region" description="Helical" evidence="1">
    <location>
        <begin position="204"/>
        <end position="221"/>
    </location>
</feature>
<feature type="transmembrane region" description="Helical" evidence="1">
    <location>
        <begin position="129"/>
        <end position="147"/>
    </location>
</feature>
<feature type="transmembrane region" description="Helical" evidence="1">
    <location>
        <begin position="74"/>
        <end position="92"/>
    </location>
</feature>
<dbReference type="Proteomes" id="UP001056855">
    <property type="component" value="Chromosome"/>
</dbReference>
<feature type="transmembrane region" description="Helical" evidence="1">
    <location>
        <begin position="98"/>
        <end position="117"/>
    </location>
</feature>
<organism evidence="2 3">
    <name type="scientific">Natronosalvus rutilus</name>
    <dbReference type="NCBI Taxonomy" id="2953753"/>
    <lineage>
        <taxon>Archaea</taxon>
        <taxon>Methanobacteriati</taxon>
        <taxon>Methanobacteriota</taxon>
        <taxon>Stenosarchaea group</taxon>
        <taxon>Halobacteria</taxon>
        <taxon>Halobacteriales</taxon>
        <taxon>Natrialbaceae</taxon>
        <taxon>Natronosalvus</taxon>
    </lineage>
</organism>
<evidence type="ECO:0000313" key="3">
    <source>
        <dbReference type="Proteomes" id="UP001056855"/>
    </source>
</evidence>
<proteinExistence type="predicted"/>
<feature type="transmembrane region" description="Helical" evidence="1">
    <location>
        <begin position="386"/>
        <end position="404"/>
    </location>
</feature>
<dbReference type="RefSeq" id="WP_254155822.1">
    <property type="nucleotide sequence ID" value="NZ_CP100355.1"/>
</dbReference>
<feature type="transmembrane region" description="Helical" evidence="1">
    <location>
        <begin position="35"/>
        <end position="54"/>
    </location>
</feature>
<feature type="transmembrane region" description="Helical" evidence="1">
    <location>
        <begin position="474"/>
        <end position="491"/>
    </location>
</feature>
<keyword evidence="1" id="KW-1133">Transmembrane helix</keyword>
<dbReference type="EMBL" id="CP100355">
    <property type="protein sequence ID" value="UTF52071.1"/>
    <property type="molecule type" value="Genomic_DNA"/>
</dbReference>
<sequence length="609" mass="67549">MRTMFDHAYLVSKVFLIPLAALGVAGPFVVGRVNLSILGLYLALPMTLAVVVLWRGGKRHYREPVGWIAVDWRVFSIVFHLVVSSLVVSLAIYDVRPLAFFVGLAVLYGLIIVLIWLPSLGSGRTPICLYHMVVAFALTVFSVTLKYDFFIGNTDLIVHVSLIDSLVETGAPVSLELYEPFQLWHVYAATTHQLLGGYLTTHRTVYVLSGVLFGAGILAAYGFGRRVTLNERVALLTALFTIFHPFYTFYGMYSIPRSVTSIVFLALLVTLLGRTAPGMRLAGLVFLVAIVVYHPVSIPFVFIIMTIVYAVERIVRRSSAVGAQPPTVDSFTMVTTGVMTLTYWLYAAEPLVETIIGALTSAASGSRTEPPPQGVVASPWAEVANYVPYSFFIFFMLLGALLWLRDDTREWIAAGVIGISALLLVPLSVPGPTLLLEGLAGININRFVHYTYMFFALTGAIGAYRLFSRGGFKYFVVLVLLLSLFGFTAVSNDFVARDNPAVERPFYTYYLTEQERQSYEDIDAMYDGLIETDRPSCRYVGEMLDAECVVVDAGAEDAMFAEAESVLVRDGELERRPLQFTAYVDEEIPLENLAERNRVYDSGSVTFYR</sequence>
<feature type="transmembrane region" description="Helical" evidence="1">
    <location>
        <begin position="284"/>
        <end position="311"/>
    </location>
</feature>
<gene>
    <name evidence="2" type="ORF">NGM29_09645</name>
</gene>
<dbReference type="AlphaFoldDB" id="A0A9E7N6Y9"/>
<feature type="transmembrane region" description="Helical" evidence="1">
    <location>
        <begin position="233"/>
        <end position="253"/>
    </location>
</feature>
<evidence type="ECO:0000256" key="1">
    <source>
        <dbReference type="SAM" id="Phobius"/>
    </source>
</evidence>
<feature type="transmembrane region" description="Helical" evidence="1">
    <location>
        <begin position="411"/>
        <end position="429"/>
    </location>
</feature>
<accession>A0A9E7N6Y9</accession>
<keyword evidence="3" id="KW-1185">Reference proteome</keyword>
<protein>
    <submittedName>
        <fullName evidence="2">Uncharacterized protein</fullName>
    </submittedName>
</protein>
<evidence type="ECO:0000313" key="2">
    <source>
        <dbReference type="EMBL" id="UTF52071.1"/>
    </source>
</evidence>
<dbReference type="KEGG" id="sawl:NGM29_09645"/>
<name>A0A9E7N6Y9_9EURY</name>
<reference evidence="2" key="1">
    <citation type="submission" date="2022-06" db="EMBL/GenBank/DDBJ databases">
        <title>Diverse halophilic archaea isolated from saline environments.</title>
        <authorList>
            <person name="Cui H.-L."/>
        </authorList>
    </citation>
    <scope>NUCLEOTIDE SEQUENCE</scope>
    <source>
        <strain evidence="2">WLHS1</strain>
    </source>
</reference>
<keyword evidence="1" id="KW-0812">Transmembrane</keyword>
<keyword evidence="1" id="KW-0472">Membrane</keyword>
<feature type="transmembrane region" description="Helical" evidence="1">
    <location>
        <begin position="449"/>
        <end position="467"/>
    </location>
</feature>
<feature type="transmembrane region" description="Helical" evidence="1">
    <location>
        <begin position="259"/>
        <end position="277"/>
    </location>
</feature>
<feature type="transmembrane region" description="Helical" evidence="1">
    <location>
        <begin position="7"/>
        <end position="29"/>
    </location>
</feature>